<keyword evidence="7 9" id="KW-0057">Aromatic amino acid biosynthesis</keyword>
<dbReference type="InterPro" id="IPR006264">
    <property type="entry name" value="EPSP_synthase"/>
</dbReference>
<dbReference type="Proteomes" id="UP000036780">
    <property type="component" value="Unassembled WGS sequence"/>
</dbReference>
<dbReference type="Pfam" id="PF00275">
    <property type="entry name" value="EPSP_synthase"/>
    <property type="match status" value="1"/>
</dbReference>
<dbReference type="OrthoDB" id="9809920at2"/>
<feature type="binding site" evidence="9">
    <location>
        <position position="28"/>
    </location>
    <ligand>
        <name>3-phosphoshikimate</name>
        <dbReference type="ChEBI" id="CHEBI:145989"/>
    </ligand>
</feature>
<dbReference type="GO" id="GO:0005737">
    <property type="term" value="C:cytoplasm"/>
    <property type="evidence" value="ECO:0007669"/>
    <property type="project" value="UniProtKB-SubCell"/>
</dbReference>
<feature type="binding site" evidence="9">
    <location>
        <position position="347"/>
    </location>
    <ligand>
        <name>phosphoenolpyruvate</name>
        <dbReference type="ChEBI" id="CHEBI:58702"/>
    </ligand>
</feature>
<feature type="binding site" evidence="9">
    <location>
        <position position="168"/>
    </location>
    <ligand>
        <name>3-phosphoshikimate</name>
        <dbReference type="ChEBI" id="CHEBI:145989"/>
    </ligand>
</feature>
<dbReference type="PROSITE" id="PS00885">
    <property type="entry name" value="EPSP_SYNTHASE_2"/>
    <property type="match status" value="1"/>
</dbReference>
<dbReference type="GO" id="GO:0009073">
    <property type="term" value="P:aromatic amino acid family biosynthetic process"/>
    <property type="evidence" value="ECO:0007669"/>
    <property type="project" value="UniProtKB-KW"/>
</dbReference>
<evidence type="ECO:0000256" key="5">
    <source>
        <dbReference type="ARBA" id="ARBA00022605"/>
    </source>
</evidence>
<evidence type="ECO:0000256" key="9">
    <source>
        <dbReference type="HAMAP-Rule" id="MF_00210"/>
    </source>
</evidence>
<feature type="binding site" evidence="9">
    <location>
        <position position="170"/>
    </location>
    <ligand>
        <name>3-phosphoshikimate</name>
        <dbReference type="ChEBI" id="CHEBI:145989"/>
    </ligand>
</feature>
<organism evidence="11 12">
    <name type="scientific">Virgibacillus pantothenticus</name>
    <dbReference type="NCBI Taxonomy" id="1473"/>
    <lineage>
        <taxon>Bacteria</taxon>
        <taxon>Bacillati</taxon>
        <taxon>Bacillota</taxon>
        <taxon>Bacilli</taxon>
        <taxon>Bacillales</taxon>
        <taxon>Bacillaceae</taxon>
        <taxon>Virgibacillus</taxon>
    </lineage>
</organism>
<evidence type="ECO:0000313" key="11">
    <source>
        <dbReference type="EMBL" id="KNE20364.1"/>
    </source>
</evidence>
<comment type="caution">
    <text evidence="9">Lacks conserved residue(s) required for the propagation of feature annotation.</text>
</comment>
<dbReference type="InterPro" id="IPR001986">
    <property type="entry name" value="Enolpyruvate_Tfrase_dom"/>
</dbReference>
<dbReference type="PIRSF" id="PIRSF000505">
    <property type="entry name" value="EPSPS"/>
    <property type="match status" value="1"/>
</dbReference>
<feature type="binding site" evidence="9">
    <location>
        <position position="316"/>
    </location>
    <ligand>
        <name>3-phosphoshikimate</name>
        <dbReference type="ChEBI" id="CHEBI:145989"/>
    </ligand>
</feature>
<dbReference type="PANTHER" id="PTHR21090">
    <property type="entry name" value="AROM/DEHYDROQUINATE SYNTHASE"/>
    <property type="match status" value="1"/>
</dbReference>
<feature type="binding site" evidence="9">
    <location>
        <position position="389"/>
    </location>
    <ligand>
        <name>phosphoenolpyruvate</name>
        <dbReference type="ChEBI" id="CHEBI:58702"/>
    </ligand>
</feature>
<feature type="binding site" evidence="9">
    <location>
        <position position="23"/>
    </location>
    <ligand>
        <name>phosphoenolpyruvate</name>
        <dbReference type="ChEBI" id="CHEBI:58702"/>
    </ligand>
</feature>
<comment type="pathway">
    <text evidence="2 9">Metabolic intermediate biosynthesis; chorismate biosynthesis; chorismate from D-erythrose 4-phosphate and phosphoenolpyruvate: step 6/7.</text>
</comment>
<feature type="binding site" evidence="9">
    <location>
        <position position="343"/>
    </location>
    <ligand>
        <name>3-phosphoshikimate</name>
        <dbReference type="ChEBI" id="CHEBI:145989"/>
    </ligand>
</feature>
<evidence type="ECO:0000256" key="7">
    <source>
        <dbReference type="ARBA" id="ARBA00023141"/>
    </source>
</evidence>
<dbReference type="PANTHER" id="PTHR21090:SF5">
    <property type="entry name" value="PENTAFUNCTIONAL AROM POLYPEPTIDE"/>
    <property type="match status" value="1"/>
</dbReference>
<feature type="binding site" evidence="9">
    <location>
        <position position="123"/>
    </location>
    <ligand>
        <name>phosphoenolpyruvate</name>
        <dbReference type="ChEBI" id="CHEBI:58702"/>
    </ligand>
</feature>
<dbReference type="SUPFAM" id="SSF55205">
    <property type="entry name" value="EPT/RTPC-like"/>
    <property type="match status" value="1"/>
</dbReference>
<feature type="active site" description="Proton acceptor" evidence="9">
    <location>
        <position position="316"/>
    </location>
</feature>
<dbReference type="NCBIfam" id="TIGR01356">
    <property type="entry name" value="aroA"/>
    <property type="match status" value="1"/>
</dbReference>
<dbReference type="FunFam" id="3.65.10.10:FF:000006">
    <property type="entry name" value="3-phosphoshikimate 1-carboxyvinyltransferase"/>
    <property type="match status" value="1"/>
</dbReference>
<comment type="caution">
    <text evidence="11">The sequence shown here is derived from an EMBL/GenBank/DDBJ whole genome shotgun (WGS) entry which is preliminary data.</text>
</comment>
<dbReference type="EMBL" id="LGTO01000007">
    <property type="protein sequence ID" value="KNE20364.1"/>
    <property type="molecule type" value="Genomic_DNA"/>
</dbReference>
<dbReference type="GO" id="GO:0003866">
    <property type="term" value="F:3-phosphoshikimate 1-carboxyvinyltransferase activity"/>
    <property type="evidence" value="ECO:0007669"/>
    <property type="project" value="UniProtKB-UniRule"/>
</dbReference>
<feature type="binding site" evidence="9">
    <location>
        <position position="23"/>
    </location>
    <ligand>
        <name>3-phosphoshikimate</name>
        <dbReference type="ChEBI" id="CHEBI:145989"/>
    </ligand>
</feature>
<dbReference type="InterPro" id="IPR013792">
    <property type="entry name" value="RNA3'P_cycl/enolpyr_Trfase_a/b"/>
</dbReference>
<feature type="binding site" evidence="9">
    <location>
        <position position="170"/>
    </location>
    <ligand>
        <name>phosphoenolpyruvate</name>
        <dbReference type="ChEBI" id="CHEBI:58702"/>
    </ligand>
</feature>
<dbReference type="PROSITE" id="PS00104">
    <property type="entry name" value="EPSP_SYNTHASE_1"/>
    <property type="match status" value="1"/>
</dbReference>
<evidence type="ECO:0000256" key="4">
    <source>
        <dbReference type="ARBA" id="ARBA00022490"/>
    </source>
</evidence>
<evidence type="ECO:0000256" key="6">
    <source>
        <dbReference type="ARBA" id="ARBA00022679"/>
    </source>
</evidence>
<dbReference type="GO" id="GO:0009423">
    <property type="term" value="P:chorismate biosynthetic process"/>
    <property type="evidence" value="ECO:0007669"/>
    <property type="project" value="UniProtKB-UniRule"/>
</dbReference>
<evidence type="ECO:0000256" key="1">
    <source>
        <dbReference type="ARBA" id="ARBA00002174"/>
    </source>
</evidence>
<dbReference type="CDD" id="cd01556">
    <property type="entry name" value="EPSP_synthase"/>
    <property type="match status" value="1"/>
</dbReference>
<feature type="binding site" evidence="9">
    <location>
        <position position="95"/>
    </location>
    <ligand>
        <name>phosphoenolpyruvate</name>
        <dbReference type="ChEBI" id="CHEBI:58702"/>
    </ligand>
</feature>
<dbReference type="GO" id="GO:0008652">
    <property type="term" value="P:amino acid biosynthetic process"/>
    <property type="evidence" value="ECO:0007669"/>
    <property type="project" value="UniProtKB-KW"/>
</dbReference>
<dbReference type="UniPathway" id="UPA00053">
    <property type="reaction ID" value="UER00089"/>
</dbReference>
<evidence type="ECO:0000256" key="8">
    <source>
        <dbReference type="ARBA" id="ARBA00044633"/>
    </source>
</evidence>
<keyword evidence="12" id="KW-1185">Reference proteome</keyword>
<comment type="subcellular location">
    <subcellularLocation>
        <location evidence="9">Cytoplasm</location>
    </subcellularLocation>
</comment>
<dbReference type="Gene3D" id="3.65.10.10">
    <property type="entry name" value="Enolpyruvate transferase domain"/>
    <property type="match status" value="2"/>
</dbReference>
<dbReference type="GeneID" id="66870476"/>
<evidence type="ECO:0000256" key="2">
    <source>
        <dbReference type="ARBA" id="ARBA00004811"/>
    </source>
</evidence>
<comment type="function">
    <text evidence="1 9">Catalyzes the transfer of the enolpyruvyl moiety of phosphoenolpyruvate (PEP) to the 5-hydroxyl of shikimate-3-phosphate (S3P) to produce enolpyruvyl shikimate-3-phosphate and inorganic phosphate.</text>
</comment>
<comment type="subunit">
    <text evidence="9">Monomer.</text>
</comment>
<dbReference type="HAMAP" id="MF_00210">
    <property type="entry name" value="EPSP_synth"/>
    <property type="match status" value="1"/>
</dbReference>
<dbReference type="AlphaFoldDB" id="A0A0L0QP68"/>
<name>A0A0L0QP68_VIRPA</name>
<dbReference type="FunFam" id="3.65.10.10:FF:000005">
    <property type="entry name" value="3-phosphoshikimate 1-carboxyvinyltransferase"/>
    <property type="match status" value="1"/>
</dbReference>
<dbReference type="RefSeq" id="WP_050352938.1">
    <property type="nucleotide sequence ID" value="NZ_CP073011.1"/>
</dbReference>
<accession>A0A0L0QP68</accession>
<evidence type="ECO:0000259" key="10">
    <source>
        <dbReference type="Pfam" id="PF00275"/>
    </source>
</evidence>
<dbReference type="InterPro" id="IPR036968">
    <property type="entry name" value="Enolpyruvate_Tfrase_sf"/>
</dbReference>
<reference evidence="12" key="1">
    <citation type="submission" date="2015-07" db="EMBL/GenBank/DDBJ databases">
        <title>Fjat-10053 dsm26.</title>
        <authorList>
            <person name="Liu B."/>
            <person name="Wang J."/>
            <person name="Zhu Y."/>
            <person name="Liu G."/>
            <person name="Chen Q."/>
            <person name="Chen Z."/>
            <person name="Lan J."/>
            <person name="Che J."/>
            <person name="Ge C."/>
            <person name="Shi H."/>
            <person name="Pan Z."/>
            <person name="Liu X."/>
        </authorList>
    </citation>
    <scope>NUCLEOTIDE SEQUENCE [LARGE SCALE GENOMIC DNA]</scope>
    <source>
        <strain evidence="12">DSM 26</strain>
    </source>
</reference>
<comment type="similarity">
    <text evidence="3 9">Belongs to the EPSP synthase family.</text>
</comment>
<keyword evidence="6 9" id="KW-0808">Transferase</keyword>
<evidence type="ECO:0000313" key="12">
    <source>
        <dbReference type="Proteomes" id="UP000036780"/>
    </source>
</evidence>
<sequence>MKERILQPINRPLQGTIEVPGDKSISHRSIMFGSIAQGTTTVDHFLDSEDCMRTINIFRAMGVTIEQQGSSITIHGKGSQSLTEPVEPLYFGNSGTTARLMLGILAGLPMFTTLYGDISLTKRPMNRVVDPLRLMGASIAGRSQGNYLPLAVDGRRLKSIYYHLPVKSAQVKSAVLLAGLFAEGITTVTEISPTRNHTESMLRAFGVELNKNGSDISIHGKQALTATDIYVPGDISSAAFFLVAAAIVPDSQLKLLHVGLNETRTGIMDVLLAMGADLRIEEEQVKGGERIGNIIIRYQELTATTIEGEMVPRLIDEIPIIALLATQAEGTTVIKDAAELRVKETDRIRAVTETLTKLGASVEETEDGLIIHGKTQLHGNRVQSYHDHRMAMMASIASLVATSEIAIDDISPIATSYPRFYDDLNQIVQ</sequence>
<feature type="domain" description="Enolpyruvate transferase" evidence="10">
    <location>
        <begin position="11"/>
        <end position="424"/>
    </location>
</feature>
<proteinExistence type="inferred from homology"/>
<keyword evidence="4 9" id="KW-0963">Cytoplasm</keyword>
<dbReference type="EC" id="2.5.1.19" evidence="9"/>
<gene>
    <name evidence="9" type="primary">aroA</name>
    <name evidence="11" type="ORF">AFK71_18490</name>
</gene>
<keyword evidence="5 9" id="KW-0028">Amino-acid biosynthesis</keyword>
<protein>
    <recommendedName>
        <fullName evidence="9">3-phosphoshikimate 1-carboxyvinyltransferase</fullName>
        <ecNumber evidence="9">2.5.1.19</ecNumber>
    </recommendedName>
    <alternativeName>
        <fullName evidence="9">5-enolpyruvylshikimate-3-phosphate synthase</fullName>
        <shortName evidence="9">EPSP synthase</shortName>
        <shortName evidence="9">EPSPS</shortName>
    </alternativeName>
</protein>
<dbReference type="InterPro" id="IPR023193">
    <property type="entry name" value="EPSP_synthase_CS"/>
</dbReference>
<comment type="catalytic activity">
    <reaction evidence="8">
        <text>3-phosphoshikimate + phosphoenolpyruvate = 5-O-(1-carboxyvinyl)-3-phosphoshikimate + phosphate</text>
        <dbReference type="Rhea" id="RHEA:21256"/>
        <dbReference type="ChEBI" id="CHEBI:43474"/>
        <dbReference type="ChEBI" id="CHEBI:57701"/>
        <dbReference type="ChEBI" id="CHEBI:58702"/>
        <dbReference type="ChEBI" id="CHEBI:145989"/>
        <dbReference type="EC" id="2.5.1.19"/>
    </reaction>
    <physiologicalReaction direction="left-to-right" evidence="8">
        <dbReference type="Rhea" id="RHEA:21257"/>
    </physiologicalReaction>
</comment>
<feature type="binding site" evidence="9">
    <location>
        <position position="24"/>
    </location>
    <ligand>
        <name>3-phosphoshikimate</name>
        <dbReference type="ChEBI" id="CHEBI:145989"/>
    </ligand>
</feature>
<dbReference type="PATRIC" id="fig|1473.5.peg.2433"/>
<evidence type="ECO:0000256" key="3">
    <source>
        <dbReference type="ARBA" id="ARBA00009948"/>
    </source>
</evidence>